<dbReference type="Gene3D" id="1.10.287.130">
    <property type="match status" value="1"/>
</dbReference>
<evidence type="ECO:0000256" key="1">
    <source>
        <dbReference type="ARBA" id="ARBA00000085"/>
    </source>
</evidence>
<feature type="domain" description="PAS" evidence="12">
    <location>
        <begin position="13"/>
        <end position="69"/>
    </location>
</feature>
<dbReference type="SUPFAM" id="SSF47384">
    <property type="entry name" value="Homodimeric domain of signal transducing histidine kinase"/>
    <property type="match status" value="1"/>
</dbReference>
<feature type="domain" description="PAC" evidence="13">
    <location>
        <begin position="88"/>
        <end position="140"/>
    </location>
</feature>
<evidence type="ECO:0000256" key="3">
    <source>
        <dbReference type="ARBA" id="ARBA00022553"/>
    </source>
</evidence>
<dbReference type="Gene3D" id="3.30.450.20">
    <property type="entry name" value="PAS domain"/>
    <property type="match status" value="3"/>
</dbReference>
<evidence type="ECO:0000256" key="6">
    <source>
        <dbReference type="ARBA" id="ARBA00023012"/>
    </source>
</evidence>
<dbReference type="PROSITE" id="PS50112">
    <property type="entry name" value="PAS"/>
    <property type="match status" value="2"/>
</dbReference>
<dbReference type="SMART" id="SM00388">
    <property type="entry name" value="HisKA"/>
    <property type="match status" value="1"/>
</dbReference>
<keyword evidence="7" id="KW-0472">Membrane</keyword>
<evidence type="ECO:0000256" key="7">
    <source>
        <dbReference type="ARBA" id="ARBA00023136"/>
    </source>
</evidence>
<dbReference type="PANTHER" id="PTHR43547">
    <property type="entry name" value="TWO-COMPONENT HISTIDINE KINASE"/>
    <property type="match status" value="1"/>
</dbReference>
<dbReference type="Gene3D" id="3.40.50.2300">
    <property type="match status" value="1"/>
</dbReference>
<evidence type="ECO:0000256" key="4">
    <source>
        <dbReference type="ARBA" id="ARBA00022679"/>
    </source>
</evidence>
<dbReference type="SMART" id="SM00448">
    <property type="entry name" value="REC"/>
    <property type="match status" value="1"/>
</dbReference>
<keyword evidence="3 8" id="KW-0597">Phosphoprotein</keyword>
<keyword evidence="5" id="KW-0418">Kinase</keyword>
<dbReference type="SUPFAM" id="SSF52172">
    <property type="entry name" value="CheY-like"/>
    <property type="match status" value="1"/>
</dbReference>
<evidence type="ECO:0000259" key="10">
    <source>
        <dbReference type="PROSITE" id="PS50109"/>
    </source>
</evidence>
<dbReference type="Pfam" id="PF13426">
    <property type="entry name" value="PAS_9"/>
    <property type="match status" value="1"/>
</dbReference>
<feature type="domain" description="PAC" evidence="13">
    <location>
        <begin position="215"/>
        <end position="266"/>
    </location>
</feature>
<dbReference type="PANTHER" id="PTHR43547:SF2">
    <property type="entry name" value="HYBRID SIGNAL TRANSDUCTION HISTIDINE KINASE C"/>
    <property type="match status" value="1"/>
</dbReference>
<dbReference type="InterPro" id="IPR035965">
    <property type="entry name" value="PAS-like_dom_sf"/>
</dbReference>
<organism evidence="14 15">
    <name type="scientific">Polyangium jinanense</name>
    <dbReference type="NCBI Taxonomy" id="2829994"/>
    <lineage>
        <taxon>Bacteria</taxon>
        <taxon>Pseudomonadati</taxon>
        <taxon>Myxococcota</taxon>
        <taxon>Polyangia</taxon>
        <taxon>Polyangiales</taxon>
        <taxon>Polyangiaceae</taxon>
        <taxon>Polyangium</taxon>
    </lineage>
</organism>
<dbReference type="PROSITE" id="PS50109">
    <property type="entry name" value="HIS_KIN"/>
    <property type="match status" value="1"/>
</dbReference>
<accession>A0A9X3XEZ4</accession>
<dbReference type="GO" id="GO:0000155">
    <property type="term" value="F:phosphorelay sensor kinase activity"/>
    <property type="evidence" value="ECO:0007669"/>
    <property type="project" value="InterPro"/>
</dbReference>
<keyword evidence="15" id="KW-1185">Reference proteome</keyword>
<dbReference type="Gene3D" id="3.30.565.10">
    <property type="entry name" value="Histidine kinase-like ATPase, C-terminal domain"/>
    <property type="match status" value="1"/>
</dbReference>
<dbReference type="Proteomes" id="UP001151081">
    <property type="component" value="Unassembled WGS sequence"/>
</dbReference>
<evidence type="ECO:0000256" key="2">
    <source>
        <dbReference type="ARBA" id="ARBA00012438"/>
    </source>
</evidence>
<dbReference type="Pfam" id="PF02518">
    <property type="entry name" value="HATPase_c"/>
    <property type="match status" value="1"/>
</dbReference>
<evidence type="ECO:0000256" key="5">
    <source>
        <dbReference type="ARBA" id="ARBA00022777"/>
    </source>
</evidence>
<dbReference type="InterPro" id="IPR001789">
    <property type="entry name" value="Sig_transdc_resp-reg_receiver"/>
</dbReference>
<evidence type="ECO:0000256" key="9">
    <source>
        <dbReference type="SAM" id="MobiDB-lite"/>
    </source>
</evidence>
<evidence type="ECO:0000313" key="14">
    <source>
        <dbReference type="EMBL" id="MDC3989144.1"/>
    </source>
</evidence>
<feature type="domain" description="PAC" evidence="13">
    <location>
        <begin position="347"/>
        <end position="398"/>
    </location>
</feature>
<dbReference type="AlphaFoldDB" id="A0A9X3XEZ4"/>
<dbReference type="InterPro" id="IPR013656">
    <property type="entry name" value="PAS_4"/>
</dbReference>
<dbReference type="Pfam" id="PF08447">
    <property type="entry name" value="PAS_3"/>
    <property type="match status" value="1"/>
</dbReference>
<evidence type="ECO:0000256" key="8">
    <source>
        <dbReference type="PROSITE-ProRule" id="PRU00169"/>
    </source>
</evidence>
<dbReference type="InterPro" id="IPR000700">
    <property type="entry name" value="PAS-assoc_C"/>
</dbReference>
<protein>
    <recommendedName>
        <fullName evidence="2">histidine kinase</fullName>
        <ecNumber evidence="2">2.7.13.3</ecNumber>
    </recommendedName>
</protein>
<dbReference type="FunFam" id="3.30.565.10:FF:000006">
    <property type="entry name" value="Sensor histidine kinase WalK"/>
    <property type="match status" value="1"/>
</dbReference>
<comment type="caution">
    <text evidence="14">The sequence shown here is derived from an EMBL/GenBank/DDBJ whole genome shotgun (WGS) entry which is preliminary data.</text>
</comment>
<dbReference type="NCBIfam" id="TIGR00229">
    <property type="entry name" value="sensory_box"/>
    <property type="match status" value="3"/>
</dbReference>
<dbReference type="InterPro" id="IPR036890">
    <property type="entry name" value="HATPase_C_sf"/>
</dbReference>
<reference evidence="14 15" key="1">
    <citation type="submission" date="2021-04" db="EMBL/GenBank/DDBJ databases">
        <title>Genome analysis of Polyangium sp.</title>
        <authorList>
            <person name="Li Y."/>
            <person name="Wang J."/>
        </authorList>
    </citation>
    <scope>NUCLEOTIDE SEQUENCE [LARGE SCALE GENOMIC DNA]</scope>
    <source>
        <strain evidence="14 15">SDU14</strain>
    </source>
</reference>
<keyword evidence="4" id="KW-0808">Transferase</keyword>
<dbReference type="InterPro" id="IPR011006">
    <property type="entry name" value="CheY-like_superfamily"/>
</dbReference>
<dbReference type="SMART" id="SM00091">
    <property type="entry name" value="PAS"/>
    <property type="match status" value="3"/>
</dbReference>
<dbReference type="SMART" id="SM00387">
    <property type="entry name" value="HATPase_c"/>
    <property type="match status" value="1"/>
</dbReference>
<keyword evidence="6" id="KW-0902">Two-component regulatory system</keyword>
<dbReference type="InterPro" id="IPR005467">
    <property type="entry name" value="His_kinase_dom"/>
</dbReference>
<dbReference type="EMBL" id="JAGTJJ010000097">
    <property type="protein sequence ID" value="MDC3989144.1"/>
    <property type="molecule type" value="Genomic_DNA"/>
</dbReference>
<sequence length="775" mass="86488">MTEPERADRRAWEGEMFRLLAENVVDYAVFITDPHGIVLSWSKGAERLLGYREDEVLGQSSDIFFTPEDVRTGTPELERDQASRSGRGGDDRWHVRKDGTRFWSAGVETPLWDESGNLRGFAKIMRDRTDVKRLEEADRERERQLELLTNHVPVLIAHCDADRRYKYVNRPYAARLHRTPSEVAGQTIRDVLGEAAYASIEPHVEAVLRGERVEFEVEVTYEGAQGTQIMRCAYDPEFDDEGRVTGFVAAIVNVTESQLARNALRETEERLRTLSDNLPRGAIYQLLAEPTGHRRFLYISAGIEPLIGVTPAEILADASALYDQIHADDRPRILELEDAALRGLATLDCESRLWTRWGSIVWVHCRSAPRRLSTGQIMWEGIFMDVTARKEAEQALREADRRKDEFLAMLAHELRNPLAPIRNAAQILRLVGMADPRIERSTAIIERQVQHMSRLVDDLLDVSRITSGKIKLQKGRVDVAPIVWRALETARPLLDARKHEIAIELPTEPVWVYADPTRLTQMIENLLTNAAKYTEERGHITIAVERAGDTVSIRVRDTGIGIPQEMLTRVFDLFTQVDRSLARSEGGLGIGLTLVKNIAEMHGGTVEARSEGRGKGSEFIVRLPILPEAKPQAGAGASAASHPTASRRILLVDDNPDVAESLSMLLRIAGHEVHTVHDGPAALEAARTFRPEVVLLDIGLPGMNGYEVARRLRQDPDQGQAILVALTGYGHDEDRRRTKEAGFSAHLVKPVDLVKLDAILASVGASTSAHSLPKS</sequence>
<dbReference type="InterPro" id="IPR004358">
    <property type="entry name" value="Sig_transdc_His_kin-like_C"/>
</dbReference>
<feature type="modified residue" description="4-aspartylphosphate" evidence="8">
    <location>
        <position position="697"/>
    </location>
</feature>
<dbReference type="SUPFAM" id="SSF55785">
    <property type="entry name" value="PYP-like sensor domain (PAS domain)"/>
    <property type="match status" value="3"/>
</dbReference>
<dbReference type="PROSITE" id="PS50110">
    <property type="entry name" value="RESPONSE_REGULATORY"/>
    <property type="match status" value="1"/>
</dbReference>
<feature type="region of interest" description="Disordered" evidence="9">
    <location>
        <begin position="68"/>
        <end position="93"/>
    </location>
</feature>
<evidence type="ECO:0000259" key="12">
    <source>
        <dbReference type="PROSITE" id="PS50112"/>
    </source>
</evidence>
<name>A0A9X3XEZ4_9BACT</name>
<dbReference type="SUPFAM" id="SSF55874">
    <property type="entry name" value="ATPase domain of HSP90 chaperone/DNA topoisomerase II/histidine kinase"/>
    <property type="match status" value="1"/>
</dbReference>
<dbReference type="Pfam" id="PF00512">
    <property type="entry name" value="HisKA"/>
    <property type="match status" value="1"/>
</dbReference>
<evidence type="ECO:0000313" key="15">
    <source>
        <dbReference type="Proteomes" id="UP001151081"/>
    </source>
</evidence>
<dbReference type="PROSITE" id="PS50113">
    <property type="entry name" value="PAC"/>
    <property type="match status" value="3"/>
</dbReference>
<dbReference type="Pfam" id="PF08448">
    <property type="entry name" value="PAS_4"/>
    <property type="match status" value="1"/>
</dbReference>
<dbReference type="CDD" id="cd00130">
    <property type="entry name" value="PAS"/>
    <property type="match status" value="3"/>
</dbReference>
<dbReference type="EC" id="2.7.13.3" evidence="2"/>
<dbReference type="FunFam" id="1.10.287.130:FF:000001">
    <property type="entry name" value="Two-component sensor histidine kinase"/>
    <property type="match status" value="1"/>
</dbReference>
<dbReference type="InterPro" id="IPR013655">
    <property type="entry name" value="PAS_fold_3"/>
</dbReference>
<feature type="domain" description="PAS" evidence="12">
    <location>
        <begin position="286"/>
        <end position="344"/>
    </location>
</feature>
<dbReference type="CDD" id="cd00082">
    <property type="entry name" value="HisKA"/>
    <property type="match status" value="1"/>
</dbReference>
<dbReference type="InterPro" id="IPR003594">
    <property type="entry name" value="HATPase_dom"/>
</dbReference>
<evidence type="ECO:0000259" key="11">
    <source>
        <dbReference type="PROSITE" id="PS50110"/>
    </source>
</evidence>
<dbReference type="CDD" id="cd17580">
    <property type="entry name" value="REC_2_DhkD-like"/>
    <property type="match status" value="1"/>
</dbReference>
<dbReference type="InterPro" id="IPR036097">
    <property type="entry name" value="HisK_dim/P_sf"/>
</dbReference>
<feature type="domain" description="Response regulatory" evidence="11">
    <location>
        <begin position="648"/>
        <end position="764"/>
    </location>
</feature>
<dbReference type="InterPro" id="IPR000014">
    <property type="entry name" value="PAS"/>
</dbReference>
<gene>
    <name evidence="14" type="ORF">KEG57_52255</name>
</gene>
<dbReference type="PRINTS" id="PR00344">
    <property type="entry name" value="BCTRLSENSOR"/>
</dbReference>
<dbReference type="InterPro" id="IPR003661">
    <property type="entry name" value="HisK_dim/P_dom"/>
</dbReference>
<comment type="catalytic activity">
    <reaction evidence="1">
        <text>ATP + protein L-histidine = ADP + protein N-phospho-L-histidine.</text>
        <dbReference type="EC" id="2.7.13.3"/>
    </reaction>
</comment>
<proteinExistence type="predicted"/>
<feature type="domain" description="Histidine kinase" evidence="10">
    <location>
        <begin position="409"/>
        <end position="627"/>
    </location>
</feature>
<dbReference type="Pfam" id="PF00072">
    <property type="entry name" value="Response_reg"/>
    <property type="match status" value="1"/>
</dbReference>
<evidence type="ECO:0000259" key="13">
    <source>
        <dbReference type="PROSITE" id="PS50113"/>
    </source>
</evidence>